<evidence type="ECO:0000256" key="2">
    <source>
        <dbReference type="ARBA" id="ARBA00022741"/>
    </source>
</evidence>
<dbReference type="GO" id="GO:0003924">
    <property type="term" value="F:GTPase activity"/>
    <property type="evidence" value="ECO:0007669"/>
    <property type="project" value="InterPro"/>
</dbReference>
<dbReference type="SUPFAM" id="SSF50447">
    <property type="entry name" value="Translation proteins"/>
    <property type="match status" value="1"/>
</dbReference>
<evidence type="ECO:0000313" key="6">
    <source>
        <dbReference type="Proteomes" id="UP000009022"/>
    </source>
</evidence>
<dbReference type="AlphaFoldDB" id="B3RZ49"/>
<dbReference type="GO" id="GO:0003746">
    <property type="term" value="F:translation elongation factor activity"/>
    <property type="evidence" value="ECO:0000318"/>
    <property type="project" value="GO_Central"/>
</dbReference>
<evidence type="ECO:0000256" key="1">
    <source>
        <dbReference type="ARBA" id="ARBA00007249"/>
    </source>
</evidence>
<dbReference type="OMA" id="SGMCREG"/>
<dbReference type="InterPro" id="IPR009001">
    <property type="entry name" value="Transl_elong_EF1A/Init_IF2_C"/>
</dbReference>
<dbReference type="SUPFAM" id="SSF52540">
    <property type="entry name" value="P-loop containing nucleoside triphosphate hydrolases"/>
    <property type="match status" value="1"/>
</dbReference>
<evidence type="ECO:0000259" key="4">
    <source>
        <dbReference type="PROSITE" id="PS51722"/>
    </source>
</evidence>
<dbReference type="EMBL" id="DS985246">
    <property type="protein sequence ID" value="EDV23780.1"/>
    <property type="molecule type" value="Genomic_DNA"/>
</dbReference>
<feature type="domain" description="Tr-type G" evidence="4">
    <location>
        <begin position="128"/>
        <end position="361"/>
    </location>
</feature>
<dbReference type="KEGG" id="tad:TRIADDRAFT_57326"/>
<keyword evidence="3" id="KW-0342">GTP-binding</keyword>
<dbReference type="InterPro" id="IPR027417">
    <property type="entry name" value="P-loop_NTPase"/>
</dbReference>
<dbReference type="PhylomeDB" id="B3RZ49"/>
<dbReference type="PANTHER" id="PTHR43721:SF3">
    <property type="entry name" value="GTP-BINDING PROTEIN 2"/>
    <property type="match status" value="1"/>
</dbReference>
<dbReference type="Pfam" id="PF03144">
    <property type="entry name" value="GTP_EFTU_D2"/>
    <property type="match status" value="1"/>
</dbReference>
<gene>
    <name evidence="5" type="ORF">TRIADDRAFT_57326</name>
</gene>
<dbReference type="Proteomes" id="UP000009022">
    <property type="component" value="Unassembled WGS sequence"/>
</dbReference>
<dbReference type="GO" id="GO:0006414">
    <property type="term" value="P:translational elongation"/>
    <property type="evidence" value="ECO:0000318"/>
    <property type="project" value="GO_Central"/>
</dbReference>
<proteinExistence type="inferred from homology"/>
<protein>
    <recommendedName>
        <fullName evidence="4">Tr-type G domain-containing protein</fullName>
    </recommendedName>
</protein>
<dbReference type="OrthoDB" id="248233at2759"/>
<evidence type="ECO:0000256" key="3">
    <source>
        <dbReference type="ARBA" id="ARBA00023134"/>
    </source>
</evidence>
<dbReference type="InterPro" id="IPR050055">
    <property type="entry name" value="EF-Tu_GTPase"/>
</dbReference>
<dbReference type="Gene3D" id="3.40.50.300">
    <property type="entry name" value="P-loop containing nucleotide triphosphate hydrolases"/>
    <property type="match status" value="1"/>
</dbReference>
<dbReference type="CDD" id="cd03694">
    <property type="entry name" value="GTPBP_II"/>
    <property type="match status" value="1"/>
</dbReference>
<dbReference type="PROSITE" id="PS51722">
    <property type="entry name" value="G_TR_2"/>
    <property type="match status" value="1"/>
</dbReference>
<reference evidence="5 6" key="1">
    <citation type="journal article" date="2008" name="Nature">
        <title>The Trichoplax genome and the nature of placozoans.</title>
        <authorList>
            <person name="Srivastava M."/>
            <person name="Begovic E."/>
            <person name="Chapman J."/>
            <person name="Putnam N.H."/>
            <person name="Hellsten U."/>
            <person name="Kawashima T."/>
            <person name="Kuo A."/>
            <person name="Mitros T."/>
            <person name="Salamov A."/>
            <person name="Carpenter M.L."/>
            <person name="Signorovitch A.Y."/>
            <person name="Moreno M.A."/>
            <person name="Kamm K."/>
            <person name="Grimwood J."/>
            <person name="Schmutz J."/>
            <person name="Shapiro H."/>
            <person name="Grigoriev I.V."/>
            <person name="Buss L.W."/>
            <person name="Schierwater B."/>
            <person name="Dellaporta S.L."/>
            <person name="Rokhsar D.S."/>
        </authorList>
    </citation>
    <scope>NUCLEOTIDE SEQUENCE [LARGE SCALE GENOMIC DNA]</scope>
    <source>
        <strain evidence="5 6">Grell-BS-1999</strain>
    </source>
</reference>
<dbReference type="STRING" id="10228.B3RZ49"/>
<dbReference type="Pfam" id="PF00009">
    <property type="entry name" value="GTP_EFTU"/>
    <property type="match status" value="1"/>
</dbReference>
<organism evidence="5 6">
    <name type="scientific">Trichoplax adhaerens</name>
    <name type="common">Trichoplax reptans</name>
    <dbReference type="NCBI Taxonomy" id="10228"/>
    <lineage>
        <taxon>Eukaryota</taxon>
        <taxon>Metazoa</taxon>
        <taxon>Placozoa</taxon>
        <taxon>Uniplacotomia</taxon>
        <taxon>Trichoplacea</taxon>
        <taxon>Trichoplacidae</taxon>
        <taxon>Trichoplax</taxon>
    </lineage>
</organism>
<dbReference type="SUPFAM" id="SSF50465">
    <property type="entry name" value="EF-Tu/eEF-1alpha/eIF2-gamma C-terminal domain"/>
    <property type="match status" value="1"/>
</dbReference>
<dbReference type="InterPro" id="IPR000795">
    <property type="entry name" value="T_Tr_GTP-bd_dom"/>
</dbReference>
<dbReference type="FunFam" id="2.40.30.10:FF:000014">
    <property type="entry name" value="Probable GTP-binding protein 1"/>
    <property type="match status" value="1"/>
</dbReference>
<keyword evidence="6" id="KW-1185">Reference proteome</keyword>
<dbReference type="GeneID" id="6754519"/>
<dbReference type="InParanoid" id="B3RZ49"/>
<dbReference type="Gene3D" id="2.40.30.10">
    <property type="entry name" value="Translation factors"/>
    <property type="match status" value="1"/>
</dbReference>
<dbReference type="GO" id="GO:0005525">
    <property type="term" value="F:GTP binding"/>
    <property type="evidence" value="ECO:0007669"/>
    <property type="project" value="UniProtKB-KW"/>
</dbReference>
<dbReference type="PANTHER" id="PTHR43721">
    <property type="entry name" value="ELONGATION FACTOR TU-RELATED"/>
    <property type="match status" value="1"/>
</dbReference>
<evidence type="ECO:0000313" key="5">
    <source>
        <dbReference type="EMBL" id="EDV23780.1"/>
    </source>
</evidence>
<comment type="similarity">
    <text evidence="1">Belongs to the TRAFAC class translation factor GTPase superfamily. Classic translation factor GTPase family. EF-Tu/EF-1A subfamily.</text>
</comment>
<dbReference type="InterPro" id="IPR004161">
    <property type="entry name" value="EFTu-like_2"/>
</dbReference>
<keyword evidence="2" id="KW-0547">Nucleotide-binding</keyword>
<dbReference type="InterPro" id="IPR009000">
    <property type="entry name" value="Transl_B-barrel_sf"/>
</dbReference>
<name>B3RZ49_TRIAD</name>
<dbReference type="RefSeq" id="XP_002113306.1">
    <property type="nucleotide sequence ID" value="XM_002113270.1"/>
</dbReference>
<sequence>MELKNLEITSSPTADLPPEIEEGNVEYKLKLIDVSSERFEQLVTQMKWRLEEGYGEAIYKVGVSNGGCLIGLQEKDLERSLCTLKSMASSLDADLTILRYYAARNQAQDSSKRVAEVLVRRVSGKKELLHLKIAVLGDCGVGKSTLLGVLTTNELDNGQGKARLNLFKHLHEIESGLTSSVSHEVLGFDSKGNVMNYSDSRTAEDIMLISSKLLTLIDLAGHQKYFKTTILGLVGHAPHCFMFVVNARTGLGSETAKIQLRLAAALKIPLFVVINKIDACSAKILHQTTDQVNQSLQAICDHRSYLITNSGEVIIAASNFSNNSSLRSTPVFQVSCTKGNGLDLVKQFLNLIPMPCGDIQVRSEKKNYIEFQVNEIYYVPNVGVVVGGLLSRGTIHENNCLWLGPCENGDFDYVKICSIHRNRLPCQKVQAGQMASLAINNVNKEKLRKGMVLIDQNSTQPCSCQTFEASVTWLSSEKVVNKGSQVCVFIRNIRQSAVVERITMEGDDVRIRFRLKKQPEYIIEGNRIIFRQGDIIGLGIVKSIVPLPASAIT</sequence>
<accession>B3RZ49</accession>
<dbReference type="CTD" id="6754519"/>
<dbReference type="eggNOG" id="KOG1143">
    <property type="taxonomic scope" value="Eukaryota"/>
</dbReference>
<dbReference type="HOGENOM" id="CLU_012821_1_1_1"/>